<name>A0A6I2KYF6_9BURK</name>
<feature type="region of interest" description="Disordered" evidence="1">
    <location>
        <begin position="186"/>
        <end position="233"/>
    </location>
</feature>
<dbReference type="Proteomes" id="UP000433309">
    <property type="component" value="Unassembled WGS sequence"/>
</dbReference>
<dbReference type="RefSeq" id="WP_154375011.1">
    <property type="nucleotide sequence ID" value="NZ_WKJK01000003.1"/>
</dbReference>
<feature type="compositionally biased region" description="Low complexity" evidence="1">
    <location>
        <begin position="189"/>
        <end position="198"/>
    </location>
</feature>
<dbReference type="InterPro" id="IPR013424">
    <property type="entry name" value="Ice-binding_C"/>
</dbReference>
<dbReference type="NCBIfam" id="NF038119">
    <property type="entry name" value="PEP_CTERM_MHFG"/>
    <property type="match status" value="1"/>
</dbReference>
<feature type="domain" description="Ice-binding protein C-terminal" evidence="2">
    <location>
        <begin position="230"/>
        <end position="254"/>
    </location>
</feature>
<dbReference type="EMBL" id="WKJK01000003">
    <property type="protein sequence ID" value="MRW90017.1"/>
    <property type="molecule type" value="Genomic_DNA"/>
</dbReference>
<reference evidence="3 4" key="1">
    <citation type="submission" date="2019-11" db="EMBL/GenBank/DDBJ databases">
        <title>Novel species isolated from a subtropical stream in China.</title>
        <authorList>
            <person name="Lu H."/>
        </authorList>
    </citation>
    <scope>NUCLEOTIDE SEQUENCE [LARGE SCALE GENOMIC DNA]</scope>
    <source>
        <strain evidence="3 4">FT80W</strain>
    </source>
</reference>
<dbReference type="AlphaFoldDB" id="A0A6I2KYF6"/>
<comment type="caution">
    <text evidence="3">The sequence shown here is derived from an EMBL/GenBank/DDBJ whole genome shotgun (WGS) entry which is preliminary data.</text>
</comment>
<dbReference type="NCBIfam" id="NF035944">
    <property type="entry name" value="PEPxxWA-CTERM"/>
    <property type="match status" value="1"/>
</dbReference>
<dbReference type="NCBIfam" id="TIGR02595">
    <property type="entry name" value="PEP_CTERM"/>
    <property type="match status" value="1"/>
</dbReference>
<sequence>MSALLAVTLAAAIQPSCSWDHPGRNPYTGTTAAAIDRYTDIPAAVRSTLKRRMEEHQSDDTVSITRDSISGKNQYNPTIRSMHFGAASVCGTVTRDKWAETRNESGAVYCVGEHCILVPKICGNVSRISKIDPAAAQKPAVAARHEGDEQKPAQFADMHLEDPESRDPTLSADDLNDLDPESAAKRRLAQAQNLAQALTQEQDDQARSLRNGGGGGGGGGASEGEGAVSPVPEPDTWAMLLAGLGLVGWAARRRARRATDGAE</sequence>
<evidence type="ECO:0000313" key="3">
    <source>
        <dbReference type="EMBL" id="MRW90017.1"/>
    </source>
</evidence>
<evidence type="ECO:0000313" key="4">
    <source>
        <dbReference type="Proteomes" id="UP000433309"/>
    </source>
</evidence>
<protein>
    <submittedName>
        <fullName evidence="3">PEPxxWA-CTERM sorting domain-containing protein</fullName>
    </submittedName>
</protein>
<dbReference type="Pfam" id="PF07589">
    <property type="entry name" value="PEP-CTERM"/>
    <property type="match status" value="1"/>
</dbReference>
<proteinExistence type="predicted"/>
<organism evidence="3 4">
    <name type="scientific">Duganella guangzhouensis</name>
    <dbReference type="NCBI Taxonomy" id="2666084"/>
    <lineage>
        <taxon>Bacteria</taxon>
        <taxon>Pseudomonadati</taxon>
        <taxon>Pseudomonadota</taxon>
        <taxon>Betaproteobacteria</taxon>
        <taxon>Burkholderiales</taxon>
        <taxon>Oxalobacteraceae</taxon>
        <taxon>Telluria group</taxon>
        <taxon>Duganella</taxon>
    </lineage>
</organism>
<keyword evidence="4" id="KW-1185">Reference proteome</keyword>
<gene>
    <name evidence="3" type="ORF">GJ699_08490</name>
</gene>
<feature type="compositionally biased region" description="Gly residues" evidence="1">
    <location>
        <begin position="211"/>
        <end position="223"/>
    </location>
</feature>
<accession>A0A6I2KYF6</accession>
<evidence type="ECO:0000259" key="2">
    <source>
        <dbReference type="Pfam" id="PF07589"/>
    </source>
</evidence>
<evidence type="ECO:0000256" key="1">
    <source>
        <dbReference type="SAM" id="MobiDB-lite"/>
    </source>
</evidence>